<evidence type="ECO:0000313" key="1">
    <source>
        <dbReference type="EMBL" id="GAF98348.1"/>
    </source>
</evidence>
<reference evidence="1" key="1">
    <citation type="journal article" date="2014" name="Front. Microbiol.">
        <title>High frequency of phylogenetically diverse reductive dehalogenase-homologous genes in deep subseafloor sedimentary metagenomes.</title>
        <authorList>
            <person name="Kawai M."/>
            <person name="Futagami T."/>
            <person name="Toyoda A."/>
            <person name="Takaki Y."/>
            <person name="Nishi S."/>
            <person name="Hori S."/>
            <person name="Arai W."/>
            <person name="Tsubouchi T."/>
            <person name="Morono Y."/>
            <person name="Uchiyama I."/>
            <person name="Ito T."/>
            <person name="Fujiyama A."/>
            <person name="Inagaki F."/>
            <person name="Takami H."/>
        </authorList>
    </citation>
    <scope>NUCLEOTIDE SEQUENCE</scope>
    <source>
        <strain evidence="1">Expedition CK06-06</strain>
    </source>
</reference>
<sequence length="61" mass="6861">MIKKEIAYFEQGGVENTEDVIEIVYQRLQEGDIRSVVVASSRGETGLKFAQRMAKDTNLVV</sequence>
<organism evidence="1">
    <name type="scientific">marine sediment metagenome</name>
    <dbReference type="NCBI Taxonomy" id="412755"/>
    <lineage>
        <taxon>unclassified sequences</taxon>
        <taxon>metagenomes</taxon>
        <taxon>ecological metagenomes</taxon>
    </lineage>
</organism>
<dbReference type="InterPro" id="IPR036918">
    <property type="entry name" value="Pyrv_Knase_C_sf"/>
</dbReference>
<feature type="non-terminal residue" evidence="1">
    <location>
        <position position="61"/>
    </location>
</feature>
<dbReference type="EMBL" id="BARS01012246">
    <property type="protein sequence ID" value="GAF98348.1"/>
    <property type="molecule type" value="Genomic_DNA"/>
</dbReference>
<name>X0TXN1_9ZZZZ</name>
<evidence type="ECO:0008006" key="2">
    <source>
        <dbReference type="Google" id="ProtNLM"/>
    </source>
</evidence>
<protein>
    <recommendedName>
        <fullName evidence="2">Pyruvate kinase C-terminal domain-containing protein</fullName>
    </recommendedName>
</protein>
<comment type="caution">
    <text evidence="1">The sequence shown here is derived from an EMBL/GenBank/DDBJ whole genome shotgun (WGS) entry which is preliminary data.</text>
</comment>
<proteinExistence type="predicted"/>
<dbReference type="AlphaFoldDB" id="X0TXN1"/>
<accession>X0TXN1</accession>
<gene>
    <name evidence="1" type="ORF">S01H1_21908</name>
</gene>
<dbReference type="Gene3D" id="3.40.1380.20">
    <property type="entry name" value="Pyruvate kinase, C-terminal domain"/>
    <property type="match status" value="1"/>
</dbReference>
<dbReference type="SUPFAM" id="SSF52935">
    <property type="entry name" value="PK C-terminal domain-like"/>
    <property type="match status" value="1"/>
</dbReference>